<dbReference type="GO" id="GO:0005886">
    <property type="term" value="C:plasma membrane"/>
    <property type="evidence" value="ECO:0007669"/>
    <property type="project" value="TreeGrafter"/>
</dbReference>
<proteinExistence type="predicted"/>
<evidence type="ECO:0008006" key="4">
    <source>
        <dbReference type="Google" id="ProtNLM"/>
    </source>
</evidence>
<gene>
    <name evidence="2" type="ORF">AAY42_09780</name>
</gene>
<keyword evidence="1" id="KW-1133">Transmembrane helix</keyword>
<dbReference type="PANTHER" id="PTHR32309:SF13">
    <property type="entry name" value="FERRIC ENTEROBACTIN TRANSPORT PROTEIN FEPE"/>
    <property type="match status" value="1"/>
</dbReference>
<organism evidence="2 3">
    <name type="scientific">Flagellimonas eckloniae</name>
    <dbReference type="NCBI Taxonomy" id="346185"/>
    <lineage>
        <taxon>Bacteria</taxon>
        <taxon>Pseudomonadati</taxon>
        <taxon>Bacteroidota</taxon>
        <taxon>Flavobacteriia</taxon>
        <taxon>Flavobacteriales</taxon>
        <taxon>Flavobacteriaceae</taxon>
        <taxon>Flagellimonas</taxon>
    </lineage>
</organism>
<dbReference type="AlphaFoldDB" id="A0A0N8WG02"/>
<dbReference type="EMBL" id="LCTZ01000002">
    <property type="protein sequence ID" value="KQC30131.1"/>
    <property type="molecule type" value="Genomic_DNA"/>
</dbReference>
<sequence length="743" mass="84995">MKFNLLFFIRLLLRHIGLLIAMPIILASLVFYFTLDEPKAYNSKARVYTGIATGSNIELENTKIDFRATNTAYDNLLNLIKARTTMEIVGLKLFAQHMVLENANVKVISSEKYQKLMQAVPNEVKQLVVKGDVKKTYENFIKLKESNHTNFIYQLINLDHPDYSIEKISSKVGIRRISNSDFVDIEFESEDPAICQNTLLILCEVFVQLNADIKVNQSDAVVKYFQGQLGKSTISLRDAEDELLQFNQANNIINYYEQTKHIAAEKEEFEIKYLEVFRENSAAKAVMGILESKLEVHQLKRVSSERIMRLRKQLSALSFDVSMLTLGMETDSVNQDKKAREVADKMEKIAAVEEQLAQNIDTIYETEYDHKSLASTSVLSDWLQKTIEFEGTKAQLKVMDEKRKEFQKLYQKFSPLGATMKRLERKIDIAEREYLSLLHSLGLAKLRQQNVELKSNIKLTEAPFFPINPKPSKRALLIIVAAMVGFILVAATILLLELLDGNLNTAKRAEDKIELKVSSIFPVISAKNKKIDYTYLGNKAVNAISRNIILNQFKKEKENVPVINMLFSTQENEGKTFICKHLIAKLCELEYKILHITYDEENLGLVGENYHRISYEISDKLYKISNVQEFDTENSITDFNTFDFVILEIPSIIKNPFPVKLAATMDYTFLVTRANRAWGEADKNALDLFNEATTGPEPSIILNGVKVLEMETVVGDLPKKRSLIRSWVKKIVQFRFFTKESVA</sequence>
<evidence type="ECO:0000256" key="1">
    <source>
        <dbReference type="SAM" id="Phobius"/>
    </source>
</evidence>
<dbReference type="GO" id="GO:0004713">
    <property type="term" value="F:protein tyrosine kinase activity"/>
    <property type="evidence" value="ECO:0007669"/>
    <property type="project" value="TreeGrafter"/>
</dbReference>
<comment type="caution">
    <text evidence="2">The sequence shown here is derived from an EMBL/GenBank/DDBJ whole genome shotgun (WGS) entry which is preliminary data.</text>
</comment>
<accession>A0A0N8WG02</accession>
<keyword evidence="1" id="KW-0472">Membrane</keyword>
<evidence type="ECO:0000313" key="3">
    <source>
        <dbReference type="Proteomes" id="UP000050827"/>
    </source>
</evidence>
<feature type="transmembrane region" description="Helical" evidence="1">
    <location>
        <begin position="12"/>
        <end position="35"/>
    </location>
</feature>
<keyword evidence="3" id="KW-1185">Reference proteome</keyword>
<dbReference type="OrthoDB" id="781284at2"/>
<reference evidence="2 3" key="1">
    <citation type="submission" date="2015-04" db="EMBL/GenBank/DDBJ databases">
        <title>Complete genome of flavobacterium.</title>
        <authorList>
            <person name="Kwon Y.M."/>
            <person name="Kim S.-J."/>
        </authorList>
    </citation>
    <scope>NUCLEOTIDE SEQUENCE [LARGE SCALE GENOMIC DNA]</scope>
    <source>
        <strain evidence="2 3">DK169</strain>
    </source>
</reference>
<dbReference type="Proteomes" id="UP000050827">
    <property type="component" value="Unassembled WGS sequence"/>
</dbReference>
<dbReference type="STRING" id="346185.AAY42_09780"/>
<keyword evidence="1" id="KW-0812">Transmembrane</keyword>
<evidence type="ECO:0000313" key="2">
    <source>
        <dbReference type="EMBL" id="KQC30131.1"/>
    </source>
</evidence>
<feature type="transmembrane region" description="Helical" evidence="1">
    <location>
        <begin position="475"/>
        <end position="499"/>
    </location>
</feature>
<dbReference type="InterPro" id="IPR050445">
    <property type="entry name" value="Bact_polysacc_biosynth/exp"/>
</dbReference>
<dbReference type="PANTHER" id="PTHR32309">
    <property type="entry name" value="TYROSINE-PROTEIN KINASE"/>
    <property type="match status" value="1"/>
</dbReference>
<name>A0A0N8WG02_9FLAO</name>
<dbReference type="RefSeq" id="WP_055394654.1">
    <property type="nucleotide sequence ID" value="NZ_LCTZ01000002.1"/>
</dbReference>
<protein>
    <recommendedName>
        <fullName evidence="4">Polysaccharide chain length determinant N-terminal domain-containing protein</fullName>
    </recommendedName>
</protein>